<evidence type="ECO:0000259" key="6">
    <source>
        <dbReference type="Pfam" id="PF18052"/>
    </source>
</evidence>
<keyword evidence="5" id="KW-0611">Plant defense</keyword>
<dbReference type="InterPro" id="IPR038005">
    <property type="entry name" value="RX-like_CC"/>
</dbReference>
<protein>
    <recommendedName>
        <fullName evidence="6">Disease resistance N-terminal domain-containing protein</fullName>
    </recommendedName>
</protein>
<evidence type="ECO:0000256" key="5">
    <source>
        <dbReference type="ARBA" id="ARBA00022821"/>
    </source>
</evidence>
<evidence type="ECO:0000313" key="8">
    <source>
        <dbReference type="Proteomes" id="UP001497457"/>
    </source>
</evidence>
<dbReference type="PANTHER" id="PTHR19338">
    <property type="entry name" value="TRANSLOCASE OF INNER MITOCHONDRIAL MEMBRANE 13 HOMOLOG"/>
    <property type="match status" value="1"/>
</dbReference>
<sequence>MEMASRALVNNVGQLLAQLVAEEYRLLSGVRGDVTEVRLDLGTMHALLRMESEADEGAADHFVGEWMNQLRELAYDAEDCVDLYKIHTGSSAAHPAAPW</sequence>
<dbReference type="Pfam" id="PF18052">
    <property type="entry name" value="Rx_N"/>
    <property type="match status" value="1"/>
</dbReference>
<organism evidence="7 8">
    <name type="scientific">Urochloa decumbens</name>
    <dbReference type="NCBI Taxonomy" id="240449"/>
    <lineage>
        <taxon>Eukaryota</taxon>
        <taxon>Viridiplantae</taxon>
        <taxon>Streptophyta</taxon>
        <taxon>Embryophyta</taxon>
        <taxon>Tracheophyta</taxon>
        <taxon>Spermatophyta</taxon>
        <taxon>Magnoliopsida</taxon>
        <taxon>Liliopsida</taxon>
        <taxon>Poales</taxon>
        <taxon>Poaceae</taxon>
        <taxon>PACMAD clade</taxon>
        <taxon>Panicoideae</taxon>
        <taxon>Panicodae</taxon>
        <taxon>Paniceae</taxon>
        <taxon>Melinidinae</taxon>
        <taxon>Urochloa</taxon>
    </lineage>
</organism>
<keyword evidence="3" id="KW-0677">Repeat</keyword>
<dbReference type="AlphaFoldDB" id="A0ABC9GAN8"/>
<gene>
    <name evidence="7" type="ORF">URODEC1_LOCUS114233</name>
</gene>
<comment type="similarity">
    <text evidence="1">Belongs to the disease resistance NB-LRR family.</text>
</comment>
<proteinExistence type="inferred from homology"/>
<reference evidence="8" key="1">
    <citation type="submission" date="2024-06" db="EMBL/GenBank/DDBJ databases">
        <authorList>
            <person name="Ryan C."/>
        </authorList>
    </citation>
    <scope>NUCLEOTIDE SEQUENCE [LARGE SCALE GENOMIC DNA]</scope>
</reference>
<dbReference type="CDD" id="cd14798">
    <property type="entry name" value="RX-CC_like"/>
    <property type="match status" value="1"/>
</dbReference>
<dbReference type="EMBL" id="OZ075118">
    <property type="protein sequence ID" value="CAL5091176.1"/>
    <property type="molecule type" value="Genomic_DNA"/>
</dbReference>
<dbReference type="InterPro" id="IPR041118">
    <property type="entry name" value="Rx_N"/>
</dbReference>
<reference evidence="7 8" key="2">
    <citation type="submission" date="2024-10" db="EMBL/GenBank/DDBJ databases">
        <authorList>
            <person name="Ryan C."/>
        </authorList>
    </citation>
    <scope>NUCLEOTIDE SEQUENCE [LARGE SCALE GENOMIC DNA]</scope>
</reference>
<keyword evidence="4" id="KW-0547">Nucleotide-binding</keyword>
<evidence type="ECO:0000256" key="2">
    <source>
        <dbReference type="ARBA" id="ARBA00022614"/>
    </source>
</evidence>
<evidence type="ECO:0000256" key="1">
    <source>
        <dbReference type="ARBA" id="ARBA00008894"/>
    </source>
</evidence>
<dbReference type="GO" id="GO:0000166">
    <property type="term" value="F:nucleotide binding"/>
    <property type="evidence" value="ECO:0007669"/>
    <property type="project" value="UniProtKB-KW"/>
</dbReference>
<feature type="domain" description="Disease resistance N-terminal" evidence="6">
    <location>
        <begin position="9"/>
        <end position="91"/>
    </location>
</feature>
<keyword evidence="8" id="KW-1185">Reference proteome</keyword>
<name>A0ABC9GAN8_9POAL</name>
<dbReference type="PANTHER" id="PTHR19338:SF48">
    <property type="entry name" value="OS12G0166600 PROTEIN"/>
    <property type="match status" value="1"/>
</dbReference>
<evidence type="ECO:0000256" key="3">
    <source>
        <dbReference type="ARBA" id="ARBA00022737"/>
    </source>
</evidence>
<keyword evidence="2" id="KW-0433">Leucine-rich repeat</keyword>
<accession>A0ABC9GAN8</accession>
<dbReference type="Proteomes" id="UP001497457">
    <property type="component" value="Chromosome 8b"/>
</dbReference>
<dbReference type="GO" id="GO:0006952">
    <property type="term" value="P:defense response"/>
    <property type="evidence" value="ECO:0007669"/>
    <property type="project" value="UniProtKB-KW"/>
</dbReference>
<dbReference type="Gene3D" id="1.20.5.4130">
    <property type="match status" value="1"/>
</dbReference>
<evidence type="ECO:0000256" key="4">
    <source>
        <dbReference type="ARBA" id="ARBA00022741"/>
    </source>
</evidence>
<evidence type="ECO:0000313" key="7">
    <source>
        <dbReference type="EMBL" id="CAL5091176.1"/>
    </source>
</evidence>